<comment type="caution">
    <text evidence="5">The sequence shown here is derived from an EMBL/GenBank/DDBJ whole genome shotgun (WGS) entry which is preliminary data.</text>
</comment>
<dbReference type="EMBL" id="QPMT01000011">
    <property type="protein sequence ID" value="KAF4861095.1"/>
    <property type="molecule type" value="Genomic_DNA"/>
</dbReference>
<feature type="compositionally biased region" description="Polar residues" evidence="3">
    <location>
        <begin position="1519"/>
        <end position="1531"/>
    </location>
</feature>
<name>A0A9P5EWZ3_COLSI</name>
<protein>
    <submittedName>
        <fullName evidence="5">Pestheic acid cluster transcriptional regulator 3</fullName>
    </submittedName>
</protein>
<evidence type="ECO:0000313" key="5">
    <source>
        <dbReference type="EMBL" id="KAF4861095.1"/>
    </source>
</evidence>
<dbReference type="PANTHER" id="PTHR10039">
    <property type="entry name" value="AMELOGENIN"/>
    <property type="match status" value="1"/>
</dbReference>
<evidence type="ECO:0000256" key="1">
    <source>
        <dbReference type="ARBA" id="ARBA00022737"/>
    </source>
</evidence>
<dbReference type="InterPro" id="IPR021858">
    <property type="entry name" value="Fun_TF"/>
</dbReference>
<dbReference type="PROSITE" id="PS00463">
    <property type="entry name" value="ZN2_CY6_FUNGAL_1"/>
    <property type="match status" value="1"/>
</dbReference>
<dbReference type="OrthoDB" id="5213892at2759"/>
<sequence length="2081" mass="234039">MEALKKTIVVDVQPVDNIDIHNVSPETAFGRAIREFLSGLTERRKNDPENPFLKELAAIDLSKELTSLAVDGKSYVQQSMQSLTACIETLDAKRKKKHYHNLMRRMAPFLRRLERVAKVLEPLGQAGPMGTGVVFSGARIVLELAVGFHDYFEDLVDALAEIADYISIYETHDKTFRDLPEFQERLVRSYTRIIDFWYIASKQLLRTPLRMMDPFTSLGAELTETKAALERDSDAMHKLAAAHEADRAQQHREQQQKDGVRQWILGDQAEQIDVPSDLEERLKARHPGTCEWIFEDSRFVEWRDSKNKAVLWYNAQAGSGKSVLTSAIIDHLQQRGEKVAYFFFSFSDDLRKHGIHGFRSLIIQLFHLLPPNQIDHFVSLCLEQKRKDYTQTRALTKINVAAKLVQELVQALEVFVVIDGLDECIDMDLPSNEQLGKSRHDMLEDLVRMVQKASYGSDRWLFTSRNHSRIRQAMKEVNTVEIEADPAIIASDIQAYLNDSIRKYRLSNAGTDDSFLYATFLCHTLNSGQCLAGIVEELENFPPSLNGYFNRSLEKIVEHKDWKQKFARRLFLLLVTSHQSLTLDEVVDALSIDQESTRYDRHKVQKDARNLIVDLCGPLVKCDPVVKFSHKSVQDYFQQNPEDSGNISQHIHKFFVHDSHAANTELGVNCLTYLMYDRYEKIQDIDSVLKSKSKEHSFLRYAATFWFQHLFAIQPDAAVRQRVERFLKSKSFWTCLSVQSRIAPFLFGFYAHRETGSFQMDIRGHTYISGDQFGVPLPGWLDGPSKDLDQSFWCFVREWREVLVTCPAGLKYCYPLRSFPEAKSCYLTPPPEANTSGQLQVQVANLEEVPSLGCIVSMFAFDLHIGKGASADLLVRSRDDPKNVLRQVHVPIFRQKTKETKSKRYEVPVTESDNLFTYFVLCNPNQEGFETWYMNSESLQMGRLLKSQSEATSRPSTLLARRPQHQSNIRWDLVDTSDISRVSGLSVRMLRLDRAHFASPGESKEEDDAESSDDDSSVSSATSVIPDEEQSVSDNHETEYGGNVVPEEHTKCLAFICSEKPPIFLSWVGISYWDNVVPVMHPKLPLVALTHSSTHLLLVNVVTGDRKEITFPLFSETGDTPTASETLCAQSRELHFSPCGDYLHLVLILFFDLGHCTRCIVKLQTFQFTPDQTERLQPLDSQSCTFIIQDPLCQMAPPLALTGWTDDHVVVALPPLTCDPKILKIDLSNSGSDAEQFNGVAEDKDGYSRILTMREQIHFPTSTPERSPCLKYWRKADGSESLYLALGPVLPAPGEETIGEQAEDGPFNLPCHLSPPIVLRWKSPHQNGWRAWDVEVDQRPSEEIEKQNVLGRLRGSFVDGQQPFTVPNDDDEDDEPLPVMFSRNKDPSHMSSLTGLRSRFKNSMSSSAKIRSSEGCWTCRLRRKKCDEARPVCEGCAQLEITCHYSETKPDWMDGGERQKEMADHLKKQVKVQANNRRERKYLQSLDVDAGAGHQHRHDDSDPDLIPPVPALSADGGSSKETNSTSPSTVHDTPGDASSPYHMETVKSSISEIAPGASPNHARQHTPDWNASTHSSPPAAAPHSQPAHSPAPVLAPDLNPTTPFPDDANLGFIMIYLDYVFPFLFPFYKPALLEGGRGWLLNVLNHNKALYHTALSLSSHFFGVVLNGAQVEHTPCRIRSVASLQHQLDLALKELRADMALINEAGDPSTQLQQSCRVLESIVQLLVFDVTLASNDHWQMHLDAATIVFTQILPTTDAWDTTMQQMAIPLLQGVNFPPGSHKPWSSDQAALRFFTASLLYFDIISATALERPPRLQGYHAYLLSPRKESATCLEQEPRLRLEEYFGCQSWVLQLIGEIAALDAWKKETRRAGSLSMTHLVSRAGCLELALREGIACMDNACPQLLGSSELACAAGSCALTDANRPPPHPTHADTTRLPPDPLTLYQSEQVRDTRSAALIHTKIWAYAALTYLSTVVSGWQPSCPETATSVTATIELLDSLHSPVCLRTVVWPFCVIGCLATPAQEHMFREMVGKMGALEVFGSIRAALGVMENVWAGRDNIDETWDLAACFKVLGHPVLLT</sequence>
<organism evidence="5 6">
    <name type="scientific">Colletotrichum siamense</name>
    <name type="common">Anthracnose fungus</name>
    <dbReference type="NCBI Taxonomy" id="690259"/>
    <lineage>
        <taxon>Eukaryota</taxon>
        <taxon>Fungi</taxon>
        <taxon>Dikarya</taxon>
        <taxon>Ascomycota</taxon>
        <taxon>Pezizomycotina</taxon>
        <taxon>Sordariomycetes</taxon>
        <taxon>Hypocreomycetidae</taxon>
        <taxon>Glomerellales</taxon>
        <taxon>Glomerellaceae</taxon>
        <taxon>Colletotrichum</taxon>
        <taxon>Colletotrichum gloeosporioides species complex</taxon>
    </lineage>
</organism>
<feature type="region of interest" description="Disordered" evidence="3">
    <location>
        <begin position="998"/>
        <end position="1043"/>
    </location>
</feature>
<dbReference type="PANTHER" id="PTHR10039:SF14">
    <property type="entry name" value="NACHT DOMAIN-CONTAINING PROTEIN"/>
    <property type="match status" value="1"/>
</dbReference>
<reference evidence="5" key="1">
    <citation type="submission" date="2019-06" db="EMBL/GenBank/DDBJ databases">
        <authorList>
            <person name="Gan P."/>
            <person name="Shirasu K."/>
        </authorList>
    </citation>
    <scope>NUCLEOTIDE SEQUENCE [LARGE SCALE GENOMIC DNA]</scope>
    <source>
        <strain evidence="5">CAD2</strain>
    </source>
</reference>
<gene>
    <name evidence="5" type="primary">ptaR3-1</name>
    <name evidence="5" type="ORF">CGCSCA2_v004788</name>
</gene>
<dbReference type="InterPro" id="IPR027417">
    <property type="entry name" value="P-loop_NTPase"/>
</dbReference>
<dbReference type="GO" id="GO:0008270">
    <property type="term" value="F:zinc ion binding"/>
    <property type="evidence" value="ECO:0007669"/>
    <property type="project" value="InterPro"/>
</dbReference>
<dbReference type="Pfam" id="PF11951">
    <property type="entry name" value="Fungal_trans_2"/>
    <property type="match status" value="1"/>
</dbReference>
<dbReference type="SMART" id="SM00066">
    <property type="entry name" value="GAL4"/>
    <property type="match status" value="1"/>
</dbReference>
<dbReference type="InterPro" id="IPR056884">
    <property type="entry name" value="NPHP3-like_N"/>
</dbReference>
<feature type="domain" description="Zn(2)-C6 fungal-type" evidence="4">
    <location>
        <begin position="1415"/>
        <end position="1445"/>
    </location>
</feature>
<keyword evidence="1" id="KW-0677">Repeat</keyword>
<evidence type="ECO:0000313" key="6">
    <source>
        <dbReference type="Proteomes" id="UP000711996"/>
    </source>
</evidence>
<dbReference type="InterPro" id="IPR001138">
    <property type="entry name" value="Zn2Cys6_DnaBD"/>
</dbReference>
<dbReference type="Pfam" id="PF00172">
    <property type="entry name" value="Zn_clus"/>
    <property type="match status" value="1"/>
</dbReference>
<dbReference type="InterPro" id="IPR036864">
    <property type="entry name" value="Zn2-C6_fun-type_DNA-bd_sf"/>
</dbReference>
<keyword evidence="2" id="KW-0539">Nucleus</keyword>
<dbReference type="PROSITE" id="PS50048">
    <property type="entry name" value="ZN2_CY6_FUNGAL_2"/>
    <property type="match status" value="1"/>
</dbReference>
<dbReference type="CDD" id="cd00067">
    <property type="entry name" value="GAL4"/>
    <property type="match status" value="1"/>
</dbReference>
<feature type="compositionally biased region" description="Acidic residues" evidence="3">
    <location>
        <begin position="1004"/>
        <end position="1016"/>
    </location>
</feature>
<proteinExistence type="predicted"/>
<accession>A0A9P5EWZ3</accession>
<dbReference type="GO" id="GO:0000981">
    <property type="term" value="F:DNA-binding transcription factor activity, RNA polymerase II-specific"/>
    <property type="evidence" value="ECO:0007669"/>
    <property type="project" value="InterPro"/>
</dbReference>
<feature type="region of interest" description="Disordered" evidence="3">
    <location>
        <begin position="1485"/>
        <end position="1600"/>
    </location>
</feature>
<dbReference type="Pfam" id="PF24883">
    <property type="entry name" value="NPHP3_N"/>
    <property type="match status" value="1"/>
</dbReference>
<dbReference type="SUPFAM" id="SSF57701">
    <property type="entry name" value="Zn2/Cys6 DNA-binding domain"/>
    <property type="match status" value="1"/>
</dbReference>
<evidence type="ECO:0000256" key="2">
    <source>
        <dbReference type="ARBA" id="ARBA00023242"/>
    </source>
</evidence>
<dbReference type="Proteomes" id="UP000711996">
    <property type="component" value="Unassembled WGS sequence"/>
</dbReference>
<keyword evidence="6" id="KW-1185">Reference proteome</keyword>
<evidence type="ECO:0000256" key="3">
    <source>
        <dbReference type="SAM" id="MobiDB-lite"/>
    </source>
</evidence>
<evidence type="ECO:0000259" key="4">
    <source>
        <dbReference type="PROSITE" id="PS50048"/>
    </source>
</evidence>
<dbReference type="Gene3D" id="3.40.50.300">
    <property type="entry name" value="P-loop containing nucleotide triphosphate hydrolases"/>
    <property type="match status" value="1"/>
</dbReference>
<dbReference type="Gene3D" id="4.10.240.10">
    <property type="entry name" value="Zn(2)-C6 fungal-type DNA-binding domain"/>
    <property type="match status" value="1"/>
</dbReference>
<feature type="compositionally biased region" description="Low complexity" evidence="3">
    <location>
        <begin position="1571"/>
        <end position="1592"/>
    </location>
</feature>